<dbReference type="InterPro" id="IPR045055">
    <property type="entry name" value="DNA2/NAM7-like"/>
</dbReference>
<evidence type="ECO:0000313" key="9">
    <source>
        <dbReference type="Proteomes" id="UP000012073"/>
    </source>
</evidence>
<dbReference type="SUPFAM" id="SSF52540">
    <property type="entry name" value="P-loop containing nucleoside triphosphate hydrolases"/>
    <property type="match status" value="1"/>
</dbReference>
<dbReference type="PANTHER" id="PTHR10887:SF525">
    <property type="entry name" value="P-LOOP CONTAINING NUCLEOSIDE TRIPHOSPHATE HYDROLASES SUPERFAMILY PROTEIN"/>
    <property type="match status" value="1"/>
</dbReference>
<feature type="compositionally biased region" description="Polar residues" evidence="5">
    <location>
        <begin position="977"/>
        <end position="986"/>
    </location>
</feature>
<evidence type="ECO:0000313" key="8">
    <source>
        <dbReference type="EMBL" id="CDF35430.1"/>
    </source>
</evidence>
<keyword evidence="1" id="KW-0547">Nucleotide-binding</keyword>
<organism evidence="8 9">
    <name type="scientific">Chondrus crispus</name>
    <name type="common">Carrageen Irish moss</name>
    <name type="synonym">Polymorpha crispa</name>
    <dbReference type="NCBI Taxonomy" id="2769"/>
    <lineage>
        <taxon>Eukaryota</taxon>
        <taxon>Rhodophyta</taxon>
        <taxon>Florideophyceae</taxon>
        <taxon>Rhodymeniophycidae</taxon>
        <taxon>Gigartinales</taxon>
        <taxon>Gigartinaceae</taxon>
        <taxon>Chondrus</taxon>
    </lineage>
</organism>
<evidence type="ECO:0000259" key="6">
    <source>
        <dbReference type="Pfam" id="PF13086"/>
    </source>
</evidence>
<evidence type="ECO:0000256" key="4">
    <source>
        <dbReference type="ARBA" id="ARBA00022840"/>
    </source>
</evidence>
<feature type="domain" description="DNA2/NAM7 helicase helicase" evidence="6">
    <location>
        <begin position="402"/>
        <end position="515"/>
    </location>
</feature>
<feature type="compositionally biased region" description="Basic and acidic residues" evidence="5">
    <location>
        <begin position="1048"/>
        <end position="1062"/>
    </location>
</feature>
<dbReference type="InterPro" id="IPR041677">
    <property type="entry name" value="DNA2/NAM7_AAA_11"/>
</dbReference>
<proteinExistence type="predicted"/>
<feature type="region of interest" description="Disordered" evidence="5">
    <location>
        <begin position="942"/>
        <end position="1209"/>
    </location>
</feature>
<dbReference type="Gene3D" id="3.40.50.300">
    <property type="entry name" value="P-loop containing nucleotide triphosphate hydrolases"/>
    <property type="match status" value="2"/>
</dbReference>
<feature type="compositionally biased region" description="Basic residues" evidence="5">
    <location>
        <begin position="1190"/>
        <end position="1204"/>
    </location>
</feature>
<dbReference type="GO" id="GO:0016787">
    <property type="term" value="F:hydrolase activity"/>
    <property type="evidence" value="ECO:0007669"/>
    <property type="project" value="UniProtKB-KW"/>
</dbReference>
<evidence type="ECO:0000256" key="2">
    <source>
        <dbReference type="ARBA" id="ARBA00022801"/>
    </source>
</evidence>
<dbReference type="InterPro" id="IPR047187">
    <property type="entry name" value="SF1_C_Upf1"/>
</dbReference>
<evidence type="ECO:0000256" key="3">
    <source>
        <dbReference type="ARBA" id="ARBA00022806"/>
    </source>
</evidence>
<dbReference type="CDD" id="cd18808">
    <property type="entry name" value="SF1_C_Upf1"/>
    <property type="match status" value="1"/>
</dbReference>
<dbReference type="KEGG" id="ccp:CHC_T00003946001"/>
<dbReference type="Proteomes" id="UP000012073">
    <property type="component" value="Unassembled WGS sequence"/>
</dbReference>
<reference evidence="9" key="1">
    <citation type="journal article" date="2013" name="Proc. Natl. Acad. Sci. U.S.A.">
        <title>Genome structure and metabolic features in the red seaweed Chondrus crispus shed light on evolution of the Archaeplastida.</title>
        <authorList>
            <person name="Collen J."/>
            <person name="Porcel B."/>
            <person name="Carre W."/>
            <person name="Ball S.G."/>
            <person name="Chaparro C."/>
            <person name="Tonon T."/>
            <person name="Barbeyron T."/>
            <person name="Michel G."/>
            <person name="Noel B."/>
            <person name="Valentin K."/>
            <person name="Elias M."/>
            <person name="Artiguenave F."/>
            <person name="Arun A."/>
            <person name="Aury J.M."/>
            <person name="Barbosa-Neto J.F."/>
            <person name="Bothwell J.H."/>
            <person name="Bouget F.Y."/>
            <person name="Brillet L."/>
            <person name="Cabello-Hurtado F."/>
            <person name="Capella-Gutierrez S."/>
            <person name="Charrier B."/>
            <person name="Cladiere L."/>
            <person name="Cock J.M."/>
            <person name="Coelho S.M."/>
            <person name="Colleoni C."/>
            <person name="Czjzek M."/>
            <person name="Da Silva C."/>
            <person name="Delage L."/>
            <person name="Denoeud F."/>
            <person name="Deschamps P."/>
            <person name="Dittami S.M."/>
            <person name="Gabaldon T."/>
            <person name="Gachon C.M."/>
            <person name="Groisillier A."/>
            <person name="Herve C."/>
            <person name="Jabbari K."/>
            <person name="Katinka M."/>
            <person name="Kloareg B."/>
            <person name="Kowalczyk N."/>
            <person name="Labadie K."/>
            <person name="Leblanc C."/>
            <person name="Lopez P.J."/>
            <person name="McLachlan D.H."/>
            <person name="Meslet-Cladiere L."/>
            <person name="Moustafa A."/>
            <person name="Nehr Z."/>
            <person name="Nyvall Collen P."/>
            <person name="Panaud O."/>
            <person name="Partensky F."/>
            <person name="Poulain J."/>
            <person name="Rensing S.A."/>
            <person name="Rousvoal S."/>
            <person name="Samson G."/>
            <person name="Symeonidi A."/>
            <person name="Weissenbach J."/>
            <person name="Zambounis A."/>
            <person name="Wincker P."/>
            <person name="Boyen C."/>
        </authorList>
    </citation>
    <scope>NUCLEOTIDE SEQUENCE [LARGE SCALE GENOMIC DNA]</scope>
    <source>
        <strain evidence="9">cv. Stackhouse</strain>
    </source>
</reference>
<evidence type="ECO:0000256" key="5">
    <source>
        <dbReference type="SAM" id="MobiDB-lite"/>
    </source>
</evidence>
<sequence length="1421" mass="155747">MQRAIKPSPSSSLAEVVCQWQPTQLHQLAKSYSESCSPPQVTFSSYDRYKEYFEPLLLAEVAAELLSASEKFQRSKPARQPKLRARRQEPGTNAALVLVSKVSRRHSWGFGWAVDLDSNDRKGPVGCIDNDVVVLWLSSASQTRQRPPRARSQPLPASRVISDNAVLGVVVRIPSRTGSRAVVVLSKFPDGNELGVRTDLEDGEENEDALPSARVWNLLRLGSLTTMKREFDALQTIKTSVLLPVLLRPAQQSTGFFRNEENFTRVIASKTGLNPSQARAILHASTCRNGFSVVQGPPGTGKTRTLISLLNVIHMTQYQEYYEGLLASKTFSMVSESKLVRISKRARRPRLLICAPSNSAVDEILTRLTSSKFVDGQGREYCPELARIGAESAHPTIIDLHEKLERMDRDLRRLSIAASDGAKDLKREEKLRQIARTYVEDAQLVFSTLSGAASSILTKRAVNDITSAEGALFDTVVIDEGAQATEPSCLIPMALGARRCLLVGDPQQLPATVLSSGAAGLAYGQSLLERVCKGGQNAQMLDTQYRMHPAISSFPRRYFYHGRLVDDESVQGESRARPYHRDAIRPKLGPYVFLDIADGEEMRSRDDRSIFNRSEAELASLIYTNLKKNYPKDSLFSASAKVHGSVSGFGVVTPYKRQMQELRQSFDRAGIPTGDVEIDTVDSFQGREKDVIVFSCVRTASAHRGIGFVRDVRRMNVGLTRARSSLIILGSAHALAEGSTDWAELVEDASSRGCLISVSNVTRCLIPPTPSRKGLIASAPVVPCTSSSENLLHQPGPRPPVENSRVAKEKNSSSKGPVDPRRRATRKSLVADTDKSEGLPDPGRPSDIPGEVKSNTSVLKVPTQQLSVPGDAATQHASKVAISDASRDKNFDLQSTLEQLSKVLADGGVQNLSGIEKTLREHVRNGGALELEAIMAATVTNANSDPKSSAKPSNEATRQWQQPLSVTTHDTAAGDVPNTSASNGSASDRIVGSDPGSIIRPEPPKTKPFLPADGNPTTSVANNERSNVSDRSNRARRSTTRGRQAKANGREKSADKKRDKSEGSAPSGWDMLFSSKGTTPEEKNNNLAGNGASSRPDSKEELVQNPHQCGSVNAEAVLKRTEVDGQGKSGPETKPINSPEEKRARGPDMSGQSSRARKNWNEKVREVDRKRHRPPEPSFSSIGRSGYRVGRGRVRPKRGRGRGHFSHEQRHRENFISNETWLPSQYNHNLAPQHVTSGILDSGMGAPHAIDALHAMQAMQQHPHMMQHALQTQQVLQQQAIQQQAYHHQHALHQQLHQQGIVHEDVMPQAALMHMPAGMQMAVLPHENYQQTFGADANSESHLGQENVQRNQSRSHNSWGYPGSGRGRARVKHGGAADVPSSITVSITVRSRIAERSQTKMIPTFPVQYVTRAHPILLSER</sequence>
<dbReference type="STRING" id="2769.R7QDA8"/>
<dbReference type="GO" id="GO:0004386">
    <property type="term" value="F:helicase activity"/>
    <property type="evidence" value="ECO:0007669"/>
    <property type="project" value="UniProtKB-KW"/>
</dbReference>
<dbReference type="FunFam" id="3.40.50.300:FF:000326">
    <property type="entry name" value="P-loop containing nucleoside triphosphate hydrolase"/>
    <property type="match status" value="1"/>
</dbReference>
<dbReference type="Pfam" id="PF13086">
    <property type="entry name" value="AAA_11"/>
    <property type="match status" value="2"/>
</dbReference>
<dbReference type="RefSeq" id="XP_005715249.1">
    <property type="nucleotide sequence ID" value="XM_005715192.1"/>
</dbReference>
<keyword evidence="9" id="KW-1185">Reference proteome</keyword>
<accession>R7QDA8</accession>
<dbReference type="InterPro" id="IPR041679">
    <property type="entry name" value="DNA2/NAM7-like_C"/>
</dbReference>
<name>R7QDA8_CHOCR</name>
<dbReference type="PANTHER" id="PTHR10887">
    <property type="entry name" value="DNA2/NAM7 HELICASE FAMILY"/>
    <property type="match status" value="1"/>
</dbReference>
<dbReference type="Gramene" id="CDF35430">
    <property type="protein sequence ID" value="CDF35430"/>
    <property type="gene ID" value="CHC_T00003946001"/>
</dbReference>
<feature type="compositionally biased region" description="Polar residues" evidence="5">
    <location>
        <begin position="1340"/>
        <end position="1358"/>
    </location>
</feature>
<keyword evidence="3" id="KW-0347">Helicase</keyword>
<keyword evidence="2" id="KW-0378">Hydrolase</keyword>
<evidence type="ECO:0000259" key="7">
    <source>
        <dbReference type="Pfam" id="PF13087"/>
    </source>
</evidence>
<feature type="compositionally biased region" description="Polar residues" evidence="5">
    <location>
        <begin position="1085"/>
        <end position="1095"/>
    </location>
</feature>
<dbReference type="GO" id="GO:0005524">
    <property type="term" value="F:ATP binding"/>
    <property type="evidence" value="ECO:0007669"/>
    <property type="project" value="UniProtKB-KW"/>
</dbReference>
<dbReference type="CDD" id="cd18042">
    <property type="entry name" value="DEXXQc_SETX"/>
    <property type="match status" value="1"/>
</dbReference>
<feature type="domain" description="DNA2/NAM7 helicase-like C-terminal" evidence="7">
    <location>
        <begin position="523"/>
        <end position="732"/>
    </location>
</feature>
<dbReference type="EMBL" id="HG001730">
    <property type="protein sequence ID" value="CDF35430.1"/>
    <property type="molecule type" value="Genomic_DNA"/>
</dbReference>
<feature type="region of interest" description="Disordered" evidence="5">
    <location>
        <begin position="1340"/>
        <end position="1377"/>
    </location>
</feature>
<dbReference type="GeneID" id="17322966"/>
<keyword evidence="4" id="KW-0067">ATP-binding</keyword>
<feature type="compositionally biased region" description="Polar residues" evidence="5">
    <location>
        <begin position="942"/>
        <end position="970"/>
    </location>
</feature>
<feature type="compositionally biased region" description="Polar residues" evidence="5">
    <location>
        <begin position="1015"/>
        <end position="1026"/>
    </location>
</feature>
<gene>
    <name evidence="8" type="ORF">CHC_T00003946001</name>
</gene>
<evidence type="ECO:0000256" key="1">
    <source>
        <dbReference type="ARBA" id="ARBA00022741"/>
    </source>
</evidence>
<feature type="domain" description="DNA2/NAM7 helicase helicase" evidence="6">
    <location>
        <begin position="273"/>
        <end position="392"/>
    </location>
</feature>
<dbReference type="InterPro" id="IPR027417">
    <property type="entry name" value="P-loop_NTPase"/>
</dbReference>
<protein>
    <submittedName>
        <fullName evidence="8">Uncharacterized protein</fullName>
    </submittedName>
</protein>
<feature type="compositionally biased region" description="Basic and acidic residues" evidence="5">
    <location>
        <begin position="805"/>
        <end position="822"/>
    </location>
</feature>
<feature type="compositionally biased region" description="Basic and acidic residues" evidence="5">
    <location>
        <begin position="1159"/>
        <end position="1169"/>
    </location>
</feature>
<dbReference type="GO" id="GO:0005694">
    <property type="term" value="C:chromosome"/>
    <property type="evidence" value="ECO:0007669"/>
    <property type="project" value="UniProtKB-ARBA"/>
</dbReference>
<feature type="region of interest" description="Disordered" evidence="5">
    <location>
        <begin position="786"/>
        <end position="853"/>
    </location>
</feature>
<dbReference type="OrthoDB" id="6513042at2759"/>
<dbReference type="Pfam" id="PF13087">
    <property type="entry name" value="AAA_12"/>
    <property type="match status" value="1"/>
</dbReference>
<feature type="compositionally biased region" description="Basic residues" evidence="5">
    <location>
        <begin position="1034"/>
        <end position="1044"/>
    </location>
</feature>